<evidence type="ECO:0000313" key="3">
    <source>
        <dbReference type="Proteomes" id="UP000318741"/>
    </source>
</evidence>
<keyword evidence="1" id="KW-0472">Membrane</keyword>
<evidence type="ECO:0000256" key="1">
    <source>
        <dbReference type="SAM" id="Phobius"/>
    </source>
</evidence>
<dbReference type="RefSeq" id="WP_145356671.1">
    <property type="nucleotide sequence ID" value="NZ_CP036265.1"/>
</dbReference>
<keyword evidence="3" id="KW-1185">Reference proteome</keyword>
<feature type="transmembrane region" description="Helical" evidence="1">
    <location>
        <begin position="37"/>
        <end position="64"/>
    </location>
</feature>
<gene>
    <name evidence="2" type="ORF">CA12_01340</name>
</gene>
<dbReference type="EMBL" id="CP036265">
    <property type="protein sequence ID" value="QDT14066.1"/>
    <property type="molecule type" value="Genomic_DNA"/>
</dbReference>
<dbReference type="KEGG" id="acaf:CA12_01340"/>
<dbReference type="Proteomes" id="UP000318741">
    <property type="component" value="Chromosome"/>
</dbReference>
<sequence>MTPVFPPQPPAAARRATALAAVRRFLRSEDGPTSVEYAVMLALILATIFGTVGVVGGTAGGLFANAKSELDAAGF</sequence>
<accession>A0A517P3Y1</accession>
<protein>
    <submittedName>
        <fullName evidence="2">Flp/Fap pilin component</fullName>
    </submittedName>
</protein>
<keyword evidence="1" id="KW-0812">Transmembrane</keyword>
<evidence type="ECO:0000313" key="2">
    <source>
        <dbReference type="EMBL" id="QDT14066.1"/>
    </source>
</evidence>
<name>A0A517P3Y1_9PLAN</name>
<proteinExistence type="predicted"/>
<organism evidence="2 3">
    <name type="scientific">Alienimonas californiensis</name>
    <dbReference type="NCBI Taxonomy" id="2527989"/>
    <lineage>
        <taxon>Bacteria</taxon>
        <taxon>Pseudomonadati</taxon>
        <taxon>Planctomycetota</taxon>
        <taxon>Planctomycetia</taxon>
        <taxon>Planctomycetales</taxon>
        <taxon>Planctomycetaceae</taxon>
        <taxon>Alienimonas</taxon>
    </lineage>
</organism>
<keyword evidence="1" id="KW-1133">Transmembrane helix</keyword>
<dbReference type="AlphaFoldDB" id="A0A517P3Y1"/>
<reference evidence="2 3" key="1">
    <citation type="submission" date="2019-02" db="EMBL/GenBank/DDBJ databases">
        <title>Deep-cultivation of Planctomycetes and their phenomic and genomic characterization uncovers novel biology.</title>
        <authorList>
            <person name="Wiegand S."/>
            <person name="Jogler M."/>
            <person name="Boedeker C."/>
            <person name="Pinto D."/>
            <person name="Vollmers J."/>
            <person name="Rivas-Marin E."/>
            <person name="Kohn T."/>
            <person name="Peeters S.H."/>
            <person name="Heuer A."/>
            <person name="Rast P."/>
            <person name="Oberbeckmann S."/>
            <person name="Bunk B."/>
            <person name="Jeske O."/>
            <person name="Meyerdierks A."/>
            <person name="Storesund J.E."/>
            <person name="Kallscheuer N."/>
            <person name="Luecker S."/>
            <person name="Lage O.M."/>
            <person name="Pohl T."/>
            <person name="Merkel B.J."/>
            <person name="Hornburger P."/>
            <person name="Mueller R.-W."/>
            <person name="Bruemmer F."/>
            <person name="Labrenz M."/>
            <person name="Spormann A.M."/>
            <person name="Op den Camp H."/>
            <person name="Overmann J."/>
            <person name="Amann R."/>
            <person name="Jetten M.S.M."/>
            <person name="Mascher T."/>
            <person name="Medema M.H."/>
            <person name="Devos D.P."/>
            <person name="Kaster A.-K."/>
            <person name="Ovreas L."/>
            <person name="Rohde M."/>
            <person name="Galperin M.Y."/>
            <person name="Jogler C."/>
        </authorList>
    </citation>
    <scope>NUCLEOTIDE SEQUENCE [LARGE SCALE GENOMIC DNA]</scope>
    <source>
        <strain evidence="2 3">CA12</strain>
    </source>
</reference>